<keyword evidence="9" id="KW-0732">Signal</keyword>
<keyword evidence="7" id="KW-1015">Disulfide bond</keyword>
<keyword evidence="5" id="KW-0378">Hydrolase</keyword>
<accession>A7GXT7</accession>
<dbReference type="RefSeq" id="WP_009650162.1">
    <property type="nucleotide sequence ID" value="NC_009715.2"/>
</dbReference>
<evidence type="ECO:0000256" key="1">
    <source>
        <dbReference type="ARBA" id="ARBA00001526"/>
    </source>
</evidence>
<organism evidence="10 11">
    <name type="scientific">Campylobacter curvus (strain 525.92)</name>
    <dbReference type="NCBI Taxonomy" id="360105"/>
    <lineage>
        <taxon>Bacteria</taxon>
        <taxon>Pseudomonadati</taxon>
        <taxon>Campylobacterota</taxon>
        <taxon>Epsilonproteobacteria</taxon>
        <taxon>Campylobacterales</taxon>
        <taxon>Campylobacteraceae</taxon>
        <taxon>Campylobacter</taxon>
    </lineage>
</organism>
<evidence type="ECO:0000256" key="3">
    <source>
        <dbReference type="ARBA" id="ARBA00012865"/>
    </source>
</evidence>
<evidence type="ECO:0000256" key="8">
    <source>
        <dbReference type="ARBA" id="ARBA00023251"/>
    </source>
</evidence>
<comment type="similarity">
    <text evidence="2">Belongs to the hcp beta-lactamase family.</text>
</comment>
<proteinExistence type="inferred from homology"/>
<evidence type="ECO:0000256" key="5">
    <source>
        <dbReference type="ARBA" id="ARBA00022801"/>
    </source>
</evidence>
<dbReference type="OrthoDB" id="9772133at2"/>
<evidence type="ECO:0000256" key="2">
    <source>
        <dbReference type="ARBA" id="ARBA00008486"/>
    </source>
</evidence>
<dbReference type="PANTHER" id="PTHR13891">
    <property type="entry name" value="CYTOCHROME C OXIDASE ASSEMBLY FACTOR 7"/>
    <property type="match status" value="1"/>
</dbReference>
<evidence type="ECO:0000256" key="6">
    <source>
        <dbReference type="ARBA" id="ARBA00022803"/>
    </source>
</evidence>
<dbReference type="PANTHER" id="PTHR13891:SF1">
    <property type="entry name" value="CYTOCHROME C OXIDASE ASSEMBLY FACTOR 7"/>
    <property type="match status" value="1"/>
</dbReference>
<reference evidence="10" key="1">
    <citation type="submission" date="2016-07" db="EMBL/GenBank/DDBJ databases">
        <title>Comparative genomics of the Campylobacter concisus group.</title>
        <authorList>
            <person name="Miller W.G."/>
            <person name="Yee E."/>
            <person name="Chapman M.H."/>
            <person name="Huynh S."/>
            <person name="Bono J.L."/>
            <person name="On S.L.W."/>
            <person name="StLeger J."/>
            <person name="Foster G."/>
            <person name="Parker C.T."/>
        </authorList>
    </citation>
    <scope>NUCLEOTIDE SEQUENCE</scope>
    <source>
        <strain evidence="10">525.92</strain>
    </source>
</reference>
<dbReference type="Proteomes" id="UP000006380">
    <property type="component" value="Chromosome"/>
</dbReference>
<evidence type="ECO:0000313" key="11">
    <source>
        <dbReference type="Proteomes" id="UP000006380"/>
    </source>
</evidence>
<gene>
    <name evidence="10" type="ORF">CCV52592_2156</name>
</gene>
<dbReference type="GO" id="GO:0008800">
    <property type="term" value="F:beta-lactamase activity"/>
    <property type="evidence" value="ECO:0007669"/>
    <property type="project" value="UniProtKB-EC"/>
</dbReference>
<dbReference type="EC" id="3.5.2.6" evidence="3"/>
<feature type="chain" id="PRO_5039955556" description="beta-lactamase" evidence="9">
    <location>
        <begin position="21"/>
        <end position="134"/>
    </location>
</feature>
<evidence type="ECO:0000313" key="10">
    <source>
        <dbReference type="EMBL" id="ABS50421.1"/>
    </source>
</evidence>
<protein>
    <recommendedName>
        <fullName evidence="3">beta-lactamase</fullName>
        <ecNumber evidence="3">3.5.2.6</ecNumber>
    </recommendedName>
</protein>
<dbReference type="HOGENOM" id="CLU_1871589_0_0_7"/>
<feature type="signal peptide" evidence="9">
    <location>
        <begin position="1"/>
        <end position="20"/>
    </location>
</feature>
<dbReference type="Pfam" id="PF08238">
    <property type="entry name" value="Sel1"/>
    <property type="match status" value="3"/>
</dbReference>
<keyword evidence="11" id="KW-1185">Reference proteome</keyword>
<comment type="catalytic activity">
    <reaction evidence="1">
        <text>a beta-lactam + H2O = a substituted beta-amino acid</text>
        <dbReference type="Rhea" id="RHEA:20401"/>
        <dbReference type="ChEBI" id="CHEBI:15377"/>
        <dbReference type="ChEBI" id="CHEBI:35627"/>
        <dbReference type="ChEBI" id="CHEBI:140347"/>
        <dbReference type="EC" id="3.5.2.6"/>
    </reaction>
</comment>
<dbReference type="SUPFAM" id="SSF81901">
    <property type="entry name" value="HCP-like"/>
    <property type="match status" value="1"/>
</dbReference>
<dbReference type="GO" id="GO:0046677">
    <property type="term" value="P:response to antibiotic"/>
    <property type="evidence" value="ECO:0007669"/>
    <property type="project" value="UniProtKB-KW"/>
</dbReference>
<dbReference type="Gene3D" id="1.25.40.10">
    <property type="entry name" value="Tetratricopeptide repeat domain"/>
    <property type="match status" value="1"/>
</dbReference>
<evidence type="ECO:0000256" key="4">
    <source>
        <dbReference type="ARBA" id="ARBA00022737"/>
    </source>
</evidence>
<name>A7GXT7_CAMC5</name>
<keyword evidence="6" id="KW-0802">TPR repeat</keyword>
<keyword evidence="4" id="KW-0677">Repeat</keyword>
<keyword evidence="8" id="KW-0046">Antibiotic resistance</keyword>
<dbReference type="EMBL" id="CP000767">
    <property type="protein sequence ID" value="ABS50421.1"/>
    <property type="molecule type" value="Genomic_DNA"/>
</dbReference>
<dbReference type="InterPro" id="IPR040239">
    <property type="entry name" value="HcpB-like"/>
</dbReference>
<dbReference type="KEGG" id="ccv:CCV52592_2156"/>
<dbReference type="InterPro" id="IPR011990">
    <property type="entry name" value="TPR-like_helical_dom_sf"/>
</dbReference>
<dbReference type="InterPro" id="IPR006597">
    <property type="entry name" value="Sel1-like"/>
</dbReference>
<dbReference type="AlphaFoldDB" id="A7GXT7"/>
<dbReference type="SMART" id="SM00671">
    <property type="entry name" value="SEL1"/>
    <property type="match status" value="2"/>
</dbReference>
<evidence type="ECO:0000256" key="9">
    <source>
        <dbReference type="SAM" id="SignalP"/>
    </source>
</evidence>
<dbReference type="STRING" id="360105.CCV52592_2156"/>
<sequence length="134" mass="14619">MKKITTLFLAVGALALTLGANENFDKAQELYGSKKFEEAYTLFNKACGEGVKKGCTMNAIMLFNGDGVKKDRIQAEQIFTKACDDNEPMACAKLGEMQAFGISQNKIKDEEKTRALFKKACDGGYEPACVLVGK</sequence>
<evidence type="ECO:0000256" key="7">
    <source>
        <dbReference type="ARBA" id="ARBA00023157"/>
    </source>
</evidence>